<evidence type="ECO:0000313" key="2">
    <source>
        <dbReference type="Proteomes" id="UP000070224"/>
    </source>
</evidence>
<name>A0A134B059_9PORP</name>
<dbReference type="Proteomes" id="UP000070224">
    <property type="component" value="Unassembled WGS sequence"/>
</dbReference>
<proteinExistence type="predicted"/>
<accession>A0A134B059</accession>
<protein>
    <submittedName>
        <fullName evidence="1">Uncharacterized protein</fullName>
    </submittedName>
</protein>
<keyword evidence="2" id="KW-1185">Reference proteome</keyword>
<comment type="caution">
    <text evidence="1">The sequence shown here is derived from an EMBL/GenBank/DDBJ whole genome shotgun (WGS) entry which is preliminary data.</text>
</comment>
<reference evidence="2" key="1">
    <citation type="submission" date="2016-01" db="EMBL/GenBank/DDBJ databases">
        <authorList>
            <person name="Mitreva M."/>
            <person name="Pepin K.H."/>
            <person name="Mihindukulasuriya K.A."/>
            <person name="Fulton R."/>
            <person name="Fronick C."/>
            <person name="O'Laughlin M."/>
            <person name="Miner T."/>
            <person name="Herter B."/>
            <person name="Rosa B.A."/>
            <person name="Cordes M."/>
            <person name="Tomlinson C."/>
            <person name="Wollam A."/>
            <person name="Palsikar V.B."/>
            <person name="Mardis E.R."/>
            <person name="Wilson R.K."/>
        </authorList>
    </citation>
    <scope>NUCLEOTIDE SEQUENCE [LARGE SCALE GENOMIC DNA]</scope>
    <source>
        <strain evidence="2">KA00683</strain>
    </source>
</reference>
<dbReference type="EMBL" id="LSDK01000141">
    <property type="protein sequence ID" value="KXB73317.1"/>
    <property type="molecule type" value="Genomic_DNA"/>
</dbReference>
<gene>
    <name evidence="1" type="ORF">HMPREF3185_02109</name>
</gene>
<organism evidence="1 2">
    <name type="scientific">Porphyromonas somerae</name>
    <dbReference type="NCBI Taxonomy" id="322095"/>
    <lineage>
        <taxon>Bacteria</taxon>
        <taxon>Pseudomonadati</taxon>
        <taxon>Bacteroidota</taxon>
        <taxon>Bacteroidia</taxon>
        <taxon>Bacteroidales</taxon>
        <taxon>Porphyromonadaceae</taxon>
        <taxon>Porphyromonas</taxon>
    </lineage>
</organism>
<sequence>MYISSERYIGMLDVRCLSTEKRHSHRMPKSEFYGNVSCEG</sequence>
<dbReference type="AlphaFoldDB" id="A0A134B059"/>
<evidence type="ECO:0000313" key="1">
    <source>
        <dbReference type="EMBL" id="KXB73317.1"/>
    </source>
</evidence>